<sequence length="120" mass="12970">MVPTVQNLLPTSIQLTRGGSFGIAHCMLSARQNQSLQYVPGGKQIHIRPAVPRPNGSITSGCNLHSPGRGRPRDRKSAVLFCSLRTWAALRLAKRGSVHNNSCWVSRSNAGVTVADVKNK</sequence>
<evidence type="ECO:0000313" key="2">
    <source>
        <dbReference type="Proteomes" id="UP001469553"/>
    </source>
</evidence>
<accession>A0ABV0ZFW4</accession>
<comment type="caution">
    <text evidence="1">The sequence shown here is derived from an EMBL/GenBank/DDBJ whole genome shotgun (WGS) entry which is preliminary data.</text>
</comment>
<organism evidence="1 2">
    <name type="scientific">Ameca splendens</name>
    <dbReference type="NCBI Taxonomy" id="208324"/>
    <lineage>
        <taxon>Eukaryota</taxon>
        <taxon>Metazoa</taxon>
        <taxon>Chordata</taxon>
        <taxon>Craniata</taxon>
        <taxon>Vertebrata</taxon>
        <taxon>Euteleostomi</taxon>
        <taxon>Actinopterygii</taxon>
        <taxon>Neopterygii</taxon>
        <taxon>Teleostei</taxon>
        <taxon>Neoteleostei</taxon>
        <taxon>Acanthomorphata</taxon>
        <taxon>Ovalentaria</taxon>
        <taxon>Atherinomorphae</taxon>
        <taxon>Cyprinodontiformes</taxon>
        <taxon>Goodeidae</taxon>
        <taxon>Ameca</taxon>
    </lineage>
</organism>
<name>A0ABV0ZFW4_9TELE</name>
<gene>
    <name evidence="1" type="ORF">AMECASPLE_033221</name>
</gene>
<reference evidence="1 2" key="1">
    <citation type="submission" date="2021-06" db="EMBL/GenBank/DDBJ databases">
        <authorList>
            <person name="Palmer J.M."/>
        </authorList>
    </citation>
    <scope>NUCLEOTIDE SEQUENCE [LARGE SCALE GENOMIC DNA]</scope>
    <source>
        <strain evidence="1 2">AS_MEX2019</strain>
        <tissue evidence="1">Muscle</tissue>
    </source>
</reference>
<dbReference type="EMBL" id="JAHRIP010060892">
    <property type="protein sequence ID" value="MEQ2305020.1"/>
    <property type="molecule type" value="Genomic_DNA"/>
</dbReference>
<dbReference type="Proteomes" id="UP001469553">
    <property type="component" value="Unassembled WGS sequence"/>
</dbReference>
<keyword evidence="2" id="KW-1185">Reference proteome</keyword>
<protein>
    <submittedName>
        <fullName evidence="1">Uncharacterized protein</fullName>
    </submittedName>
</protein>
<evidence type="ECO:0000313" key="1">
    <source>
        <dbReference type="EMBL" id="MEQ2305020.1"/>
    </source>
</evidence>
<proteinExistence type="predicted"/>